<dbReference type="PANTHER" id="PTHR30435">
    <property type="entry name" value="FLAGELLAR PROTEIN"/>
    <property type="match status" value="1"/>
</dbReference>
<dbReference type="NCBIfam" id="TIGR03506">
    <property type="entry name" value="FlgEFG_subfam"/>
    <property type="match status" value="1"/>
</dbReference>
<keyword evidence="6" id="KW-0966">Cell projection</keyword>
<feature type="domain" description="Flagellar basal-body/hook protein C-terminal" evidence="4">
    <location>
        <begin position="233"/>
        <end position="276"/>
    </location>
</feature>
<feature type="domain" description="Flagellar hook protein FlgE/F/G-like D1" evidence="5">
    <location>
        <begin position="98"/>
        <end position="169"/>
    </location>
</feature>
<dbReference type="InterPro" id="IPR001444">
    <property type="entry name" value="Flag_bb_rod_N"/>
</dbReference>
<dbReference type="InterPro" id="IPR037925">
    <property type="entry name" value="FlgE/F/G-like"/>
</dbReference>
<dbReference type="InterPro" id="IPR020013">
    <property type="entry name" value="Flagellar_FlgE/F/G"/>
</dbReference>
<dbReference type="Pfam" id="PF22692">
    <property type="entry name" value="LlgE_F_G_D1"/>
    <property type="match status" value="1"/>
</dbReference>
<dbReference type="InterPro" id="IPR053967">
    <property type="entry name" value="LlgE_F_G-like_D1"/>
</dbReference>
<dbReference type="Proteomes" id="UP000034166">
    <property type="component" value="Unassembled WGS sequence"/>
</dbReference>
<feature type="domain" description="Flagellar basal body rod protein N-terminal" evidence="3">
    <location>
        <begin position="7"/>
        <end position="35"/>
    </location>
</feature>
<keyword evidence="6" id="KW-0282">Flagellum</keyword>
<evidence type="ECO:0000259" key="5">
    <source>
        <dbReference type="Pfam" id="PF22692"/>
    </source>
</evidence>
<sequence length="280" mass="29970">MSIQFHSAATTMRELQKKIDTIANNISNVNTTGYKRREASFSDTLVHSIERQAGPQHELGRNTPLGLRVGSGAKMAQTILRSEQGSGLATDRPLDFMIEGSSGFFRVDAGGGVRYTRAGSFQLQPVLNSDQVRLTTSSGDSVLGSNNQPIIFDGDYDTIKADANGTIQVTFKDPAKPAAEFQFSVAKVNRPGLLEKAGSNLFQLPGNEAEQIASGTLQVINLAQGNDGSITVKQGALEASNVDMAEEMTELVATQRLIQSQGRAISFGDDMMGLVNTIRG</sequence>
<comment type="subcellular location">
    <subcellularLocation>
        <location evidence="2">Bacterial flagellum basal body</location>
    </subcellularLocation>
</comment>
<accession>A0A0M2T2E5</accession>
<dbReference type="RefSeq" id="WP_046522924.1">
    <property type="nucleotide sequence ID" value="NZ_LAYY01000005.1"/>
</dbReference>
<reference evidence="6 7" key="1">
    <citation type="submission" date="2015-04" db="EMBL/GenBank/DDBJ databases">
        <title>Taxonomic description and genome sequence of Bacillus campisalis sp. nov., a novel member of the genus Bacillus isolated from solar saltern.</title>
        <authorList>
            <person name="Mathan Kumar R."/>
            <person name="Kaur G."/>
            <person name="Kumar A."/>
            <person name="Singh N.K."/>
            <person name="Kaur N."/>
            <person name="Kumar N."/>
            <person name="Mayilraj S."/>
        </authorList>
    </citation>
    <scope>NUCLEOTIDE SEQUENCE [LARGE SCALE GENOMIC DNA]</scope>
    <source>
        <strain evidence="6 7">SA2-6</strain>
    </source>
</reference>
<comment type="caution">
    <text evidence="6">The sequence shown here is derived from an EMBL/GenBank/DDBJ whole genome shotgun (WGS) entry which is preliminary data.</text>
</comment>
<dbReference type="PANTHER" id="PTHR30435:SF19">
    <property type="entry name" value="FLAGELLAR BASAL-BODY ROD PROTEIN FLGG"/>
    <property type="match status" value="1"/>
</dbReference>
<evidence type="ECO:0000259" key="3">
    <source>
        <dbReference type="Pfam" id="PF00460"/>
    </source>
</evidence>
<dbReference type="EMBL" id="LAYY01000005">
    <property type="protein sequence ID" value="KKK38990.1"/>
    <property type="molecule type" value="Genomic_DNA"/>
</dbReference>
<protein>
    <submittedName>
        <fullName evidence="6">Flagellar hook-basal body protein</fullName>
    </submittedName>
</protein>
<comment type="similarity">
    <text evidence="1 2">Belongs to the flagella basal body rod proteins family.</text>
</comment>
<dbReference type="Pfam" id="PF00460">
    <property type="entry name" value="Flg_bb_rod"/>
    <property type="match status" value="1"/>
</dbReference>
<evidence type="ECO:0000259" key="4">
    <source>
        <dbReference type="Pfam" id="PF06429"/>
    </source>
</evidence>
<evidence type="ECO:0000313" key="7">
    <source>
        <dbReference type="Proteomes" id="UP000034166"/>
    </source>
</evidence>
<evidence type="ECO:0000256" key="1">
    <source>
        <dbReference type="ARBA" id="ARBA00009677"/>
    </source>
</evidence>
<dbReference type="AlphaFoldDB" id="A0A0M2T2E5"/>
<dbReference type="OrthoDB" id="9804559at2"/>
<organism evidence="6 7">
    <name type="scientific">Mesobacillus campisalis</name>
    <dbReference type="NCBI Taxonomy" id="1408103"/>
    <lineage>
        <taxon>Bacteria</taxon>
        <taxon>Bacillati</taxon>
        <taxon>Bacillota</taxon>
        <taxon>Bacilli</taxon>
        <taxon>Bacillales</taxon>
        <taxon>Bacillaceae</taxon>
        <taxon>Mesobacillus</taxon>
    </lineage>
</organism>
<dbReference type="Pfam" id="PF06429">
    <property type="entry name" value="Flg_bbr_C"/>
    <property type="match status" value="1"/>
</dbReference>
<keyword evidence="7" id="KW-1185">Reference proteome</keyword>
<dbReference type="GO" id="GO:0009425">
    <property type="term" value="C:bacterial-type flagellum basal body"/>
    <property type="evidence" value="ECO:0007669"/>
    <property type="project" value="UniProtKB-SubCell"/>
</dbReference>
<keyword evidence="6" id="KW-0969">Cilium</keyword>
<dbReference type="GO" id="GO:0071978">
    <property type="term" value="P:bacterial-type flagellum-dependent swarming motility"/>
    <property type="evidence" value="ECO:0007669"/>
    <property type="project" value="TreeGrafter"/>
</dbReference>
<dbReference type="SUPFAM" id="SSF117143">
    <property type="entry name" value="Flagellar hook protein flgE"/>
    <property type="match status" value="1"/>
</dbReference>
<name>A0A0M2T2E5_9BACI</name>
<gene>
    <name evidence="6" type="ORF">WQ57_06500</name>
</gene>
<dbReference type="InterPro" id="IPR010930">
    <property type="entry name" value="Flg_bb/hook_C_dom"/>
</dbReference>
<evidence type="ECO:0000256" key="2">
    <source>
        <dbReference type="RuleBase" id="RU362116"/>
    </source>
</evidence>
<keyword evidence="2" id="KW-0975">Bacterial flagellum</keyword>
<evidence type="ECO:0000313" key="6">
    <source>
        <dbReference type="EMBL" id="KKK38990.1"/>
    </source>
</evidence>
<dbReference type="PATRIC" id="fig|1408103.3.peg.1465"/>
<proteinExistence type="inferred from homology"/>